<evidence type="ECO:0000313" key="5">
    <source>
        <dbReference type="Proteomes" id="UP001321473"/>
    </source>
</evidence>
<dbReference type="EMBL" id="JARKHS020020470">
    <property type="protein sequence ID" value="KAK8770856.1"/>
    <property type="molecule type" value="Genomic_DNA"/>
</dbReference>
<comment type="caution">
    <text evidence="4">The sequence shown here is derived from an EMBL/GenBank/DDBJ whole genome shotgun (WGS) entry which is preliminary data.</text>
</comment>
<feature type="domain" description="Peptidase M13 N-terminal" evidence="3">
    <location>
        <begin position="94"/>
        <end position="174"/>
    </location>
</feature>
<keyword evidence="2" id="KW-0472">Membrane</keyword>
<dbReference type="InterPro" id="IPR042089">
    <property type="entry name" value="Peptidase_M13_dom_2"/>
</dbReference>
<dbReference type="GO" id="GO:0004222">
    <property type="term" value="F:metalloendopeptidase activity"/>
    <property type="evidence" value="ECO:0007669"/>
    <property type="project" value="InterPro"/>
</dbReference>
<evidence type="ECO:0000313" key="4">
    <source>
        <dbReference type="EMBL" id="KAK8770856.1"/>
    </source>
</evidence>
<dbReference type="Proteomes" id="UP001321473">
    <property type="component" value="Unassembled WGS sequence"/>
</dbReference>
<dbReference type="AlphaFoldDB" id="A0AAQ4E807"/>
<feature type="transmembrane region" description="Helical" evidence="2">
    <location>
        <begin position="36"/>
        <end position="58"/>
    </location>
</feature>
<dbReference type="SUPFAM" id="SSF55486">
    <property type="entry name" value="Metalloproteases ('zincins'), catalytic domain"/>
    <property type="match status" value="1"/>
</dbReference>
<dbReference type="Gene3D" id="1.10.1380.10">
    <property type="entry name" value="Neutral endopeptidase , domain2"/>
    <property type="match status" value="1"/>
</dbReference>
<dbReference type="InterPro" id="IPR024079">
    <property type="entry name" value="MetalloPept_cat_dom_sf"/>
</dbReference>
<dbReference type="InterPro" id="IPR000718">
    <property type="entry name" value="Peptidase_M13"/>
</dbReference>
<dbReference type="InterPro" id="IPR008753">
    <property type="entry name" value="Peptidase_M13_N"/>
</dbReference>
<keyword evidence="2" id="KW-1133">Transmembrane helix</keyword>
<evidence type="ECO:0000256" key="2">
    <source>
        <dbReference type="SAM" id="Phobius"/>
    </source>
</evidence>
<keyword evidence="5" id="KW-1185">Reference proteome</keyword>
<organism evidence="4 5">
    <name type="scientific">Amblyomma americanum</name>
    <name type="common">Lone star tick</name>
    <dbReference type="NCBI Taxonomy" id="6943"/>
    <lineage>
        <taxon>Eukaryota</taxon>
        <taxon>Metazoa</taxon>
        <taxon>Ecdysozoa</taxon>
        <taxon>Arthropoda</taxon>
        <taxon>Chelicerata</taxon>
        <taxon>Arachnida</taxon>
        <taxon>Acari</taxon>
        <taxon>Parasitiformes</taxon>
        <taxon>Ixodida</taxon>
        <taxon>Ixodoidea</taxon>
        <taxon>Ixodidae</taxon>
        <taxon>Amblyomminae</taxon>
        <taxon>Amblyomma</taxon>
    </lineage>
</organism>
<sequence length="211" mass="22267">MTTSSQSTYDHRRLGRARAAMHADPVAPQLSVPCGALLAAEGAFVTVSTVLLFGIGILHQKHARDADDSCLSDGCRRALRELRHAAAPKDRVHPCDDFYEYVCGSWNGSRDAVTDAVLRASQAALGELMLTPPDQQATPSADGSSAAAPSATSAHKLRAFYASCLAENAGSGVGQGVLLTTDRFNASWDAVFVAAGNANNTLEFMVMMALR</sequence>
<evidence type="ECO:0000259" key="3">
    <source>
        <dbReference type="Pfam" id="PF05649"/>
    </source>
</evidence>
<name>A0AAQ4E807_AMBAM</name>
<gene>
    <name evidence="4" type="ORF">V5799_012679</name>
</gene>
<evidence type="ECO:0000256" key="1">
    <source>
        <dbReference type="ARBA" id="ARBA00007357"/>
    </source>
</evidence>
<protein>
    <recommendedName>
        <fullName evidence="3">Peptidase M13 N-terminal domain-containing protein</fullName>
    </recommendedName>
</protein>
<keyword evidence="2" id="KW-0812">Transmembrane</keyword>
<dbReference type="Pfam" id="PF05649">
    <property type="entry name" value="Peptidase_M13_N"/>
    <property type="match status" value="1"/>
</dbReference>
<accession>A0AAQ4E807</accession>
<dbReference type="Gene3D" id="3.40.390.10">
    <property type="entry name" value="Collagenase (Catalytic Domain)"/>
    <property type="match status" value="1"/>
</dbReference>
<dbReference type="PROSITE" id="PS51885">
    <property type="entry name" value="NEPRILYSIN"/>
    <property type="match status" value="1"/>
</dbReference>
<proteinExistence type="inferred from homology"/>
<reference evidence="4 5" key="1">
    <citation type="journal article" date="2023" name="Arcadia Sci">
        <title>De novo assembly of a long-read Amblyomma americanum tick genome.</title>
        <authorList>
            <person name="Chou S."/>
            <person name="Poskanzer K.E."/>
            <person name="Rollins M."/>
            <person name="Thuy-Boun P.S."/>
        </authorList>
    </citation>
    <scope>NUCLEOTIDE SEQUENCE [LARGE SCALE GENOMIC DNA]</scope>
    <source>
        <strain evidence="4">F_SG_1</strain>
        <tissue evidence="4">Salivary glands</tissue>
    </source>
</reference>
<dbReference type="GO" id="GO:0006508">
    <property type="term" value="P:proteolysis"/>
    <property type="evidence" value="ECO:0007669"/>
    <property type="project" value="InterPro"/>
</dbReference>
<comment type="similarity">
    <text evidence="1">Belongs to the peptidase M13 family.</text>
</comment>